<dbReference type="PROSITE" id="PS50111">
    <property type="entry name" value="CHEMOTAXIS_TRANSDUC_2"/>
    <property type="match status" value="1"/>
</dbReference>
<feature type="domain" description="Methyl-accepting transducer" evidence="5">
    <location>
        <begin position="390"/>
        <end position="612"/>
    </location>
</feature>
<dbReference type="Gene3D" id="3.30.450.20">
    <property type="entry name" value="PAS domain"/>
    <property type="match status" value="2"/>
</dbReference>
<evidence type="ECO:0000313" key="7">
    <source>
        <dbReference type="EMBL" id="GAF05116.1"/>
    </source>
</evidence>
<dbReference type="GO" id="GO:0006935">
    <property type="term" value="P:chemotaxis"/>
    <property type="evidence" value="ECO:0007669"/>
    <property type="project" value="UniProtKB-KW"/>
</dbReference>
<dbReference type="InterPro" id="IPR051310">
    <property type="entry name" value="MCP_chemotaxis"/>
</dbReference>
<dbReference type="Pfam" id="PF00672">
    <property type="entry name" value="HAMP"/>
    <property type="match status" value="1"/>
</dbReference>
<dbReference type="Gene3D" id="6.10.340.10">
    <property type="match status" value="1"/>
</dbReference>
<comment type="similarity">
    <text evidence="2">Belongs to the methyl-accepting chemotaxis (MCP) protein family.</text>
</comment>
<dbReference type="RefSeq" id="WP_027471619.1">
    <property type="nucleotide sequence ID" value="NZ_BAMD01000069.1"/>
</dbReference>
<evidence type="ECO:0000259" key="5">
    <source>
        <dbReference type="PROSITE" id="PS50111"/>
    </source>
</evidence>
<dbReference type="eggNOG" id="COG0840">
    <property type="taxonomic scope" value="Bacteria"/>
</dbReference>
<dbReference type="Pfam" id="PF00015">
    <property type="entry name" value="MCPsignal"/>
    <property type="match status" value="1"/>
</dbReference>
<dbReference type="InterPro" id="IPR004089">
    <property type="entry name" value="MCPsignal_dom"/>
</dbReference>
<dbReference type="SMART" id="SM00304">
    <property type="entry name" value="HAMP"/>
    <property type="match status" value="1"/>
</dbReference>
<proteinExistence type="inferred from homology"/>
<protein>
    <submittedName>
        <fullName evidence="7">Ribose and galactose chemoreceptor protein</fullName>
    </submittedName>
</protein>
<keyword evidence="7" id="KW-0675">Receptor</keyword>
<keyword evidence="1" id="KW-0145">Chemotaxis</keyword>
<dbReference type="GO" id="GO:0004888">
    <property type="term" value="F:transmembrane signaling receptor activity"/>
    <property type="evidence" value="ECO:0007669"/>
    <property type="project" value="TreeGrafter"/>
</dbReference>
<dbReference type="PROSITE" id="PS50885">
    <property type="entry name" value="HAMP"/>
    <property type="match status" value="1"/>
</dbReference>
<keyword evidence="8" id="KW-1185">Reference proteome</keyword>
<accession>W7YKS5</accession>
<reference evidence="7 8" key="1">
    <citation type="journal article" date="2014" name="Genome Announc.">
        <title>Draft Genome Sequence of Cytophaga fermentans JCM 21142T, a Facultative Anaerobe Isolated from Marine Mud.</title>
        <authorList>
            <person name="Starns D."/>
            <person name="Oshima K."/>
            <person name="Suda W."/>
            <person name="Iino T."/>
            <person name="Yuki M."/>
            <person name="Inoue J."/>
            <person name="Kitamura K."/>
            <person name="Iida T."/>
            <person name="Darby A."/>
            <person name="Hattori M."/>
            <person name="Ohkuma M."/>
        </authorList>
    </citation>
    <scope>NUCLEOTIDE SEQUENCE [LARGE SCALE GENOMIC DNA]</scope>
    <source>
        <strain evidence="7 8">JCM 21142</strain>
    </source>
</reference>
<keyword evidence="4" id="KW-0812">Transmembrane</keyword>
<dbReference type="STRING" id="869213.GCA_000517085_01920"/>
<dbReference type="PANTHER" id="PTHR43531">
    <property type="entry name" value="PROTEIN ICFG"/>
    <property type="match status" value="1"/>
</dbReference>
<comment type="caution">
    <text evidence="7">The sequence shown here is derived from an EMBL/GenBank/DDBJ whole genome shotgun (WGS) entry which is preliminary data.</text>
</comment>
<dbReference type="GO" id="GO:0005886">
    <property type="term" value="C:plasma membrane"/>
    <property type="evidence" value="ECO:0007669"/>
    <property type="project" value="TreeGrafter"/>
</dbReference>
<evidence type="ECO:0000256" key="2">
    <source>
        <dbReference type="ARBA" id="ARBA00029447"/>
    </source>
</evidence>
<keyword evidence="3" id="KW-0807">Transducer</keyword>
<evidence type="ECO:0000259" key="6">
    <source>
        <dbReference type="PROSITE" id="PS50885"/>
    </source>
</evidence>
<dbReference type="CDD" id="cd12913">
    <property type="entry name" value="PDC1_MCP_like"/>
    <property type="match status" value="1"/>
</dbReference>
<feature type="transmembrane region" description="Helical" evidence="4">
    <location>
        <begin position="316"/>
        <end position="335"/>
    </location>
</feature>
<dbReference type="SMART" id="SM00283">
    <property type="entry name" value="MA"/>
    <property type="match status" value="1"/>
</dbReference>
<keyword evidence="4" id="KW-1133">Transmembrane helix</keyword>
<evidence type="ECO:0000313" key="8">
    <source>
        <dbReference type="Proteomes" id="UP000019402"/>
    </source>
</evidence>
<dbReference type="Proteomes" id="UP000019402">
    <property type="component" value="Unassembled WGS sequence"/>
</dbReference>
<feature type="domain" description="HAMP" evidence="6">
    <location>
        <begin position="340"/>
        <end position="392"/>
    </location>
</feature>
<gene>
    <name evidence="7" type="ORF">JCM21142_93840</name>
</gene>
<dbReference type="CDD" id="cd06225">
    <property type="entry name" value="HAMP"/>
    <property type="match status" value="1"/>
</dbReference>
<feature type="transmembrane region" description="Helical" evidence="4">
    <location>
        <begin position="12"/>
        <end position="32"/>
    </location>
</feature>
<dbReference type="Gene3D" id="1.10.287.950">
    <property type="entry name" value="Methyl-accepting chemotaxis protein"/>
    <property type="match status" value="1"/>
</dbReference>
<dbReference type="SUPFAM" id="SSF58104">
    <property type="entry name" value="Methyl-accepting chemotaxis protein (MCP) signaling domain"/>
    <property type="match status" value="1"/>
</dbReference>
<dbReference type="EMBL" id="BAMD01000069">
    <property type="protein sequence ID" value="GAF05116.1"/>
    <property type="molecule type" value="Genomic_DNA"/>
</dbReference>
<sequence>MSNKTNLKFRIILNVILPLLVILLSAFFFMGIQFNEYTQENAINNTQKMAQLYSSRVSESLNKDLFMARSLAQSLQSLHQLAPEERIKTSNKIIHSLTSNNPSYKGTWYNWQLFTMDKGRTAQYGRLRNTYFNHNGIISQQMDTLDMKGEDPQGLYHTIHMLNTEYVTNPYYEDYEGKLKEPIMETSVCIPMKHNGIFVGLAGFDLELTSYQKLFQELETHEGGNAILFSNNGDIIASKNNEWLGKNIIDLKHGFATPQELFKRMEDTASFTQEYDSMHGKEYFSYSKITLGNSPTSWGLAYSTPTKVVMQQANRLKYILLIVLLISIVMIIFLLRRLINSILTPINAASSFAAQIESGNLNTTMHYQKEDEIGKMVRSLQSMGQRFNEVIHNIDRISETIDRTSKHIDTETTKLAEGASEQASGMEEITSSMAEVMDSVHANTDNAVRTGQISNEAAKEITNSLGTVKKANQSMLEVTNKVNEVKDIAAQTNILALNAAVEAARAGESGKGFAVVASEVRKLAERIKTLTEEIEVLTEVGKNNSNEATEKLEAIAPEIIKTAELVQLISEDSENQSIAVNQINSALSQLNQITSQNATQAEIMQQYIEKLTQESKKMKNTVDYFQV</sequence>
<evidence type="ECO:0000256" key="3">
    <source>
        <dbReference type="PROSITE-ProRule" id="PRU00284"/>
    </source>
</evidence>
<dbReference type="GO" id="GO:0007165">
    <property type="term" value="P:signal transduction"/>
    <property type="evidence" value="ECO:0007669"/>
    <property type="project" value="UniProtKB-KW"/>
</dbReference>
<keyword evidence="4" id="KW-0472">Membrane</keyword>
<evidence type="ECO:0000256" key="1">
    <source>
        <dbReference type="ARBA" id="ARBA00022500"/>
    </source>
</evidence>
<organism evidence="7 8">
    <name type="scientific">Saccharicrinis fermentans DSM 9555 = JCM 21142</name>
    <dbReference type="NCBI Taxonomy" id="869213"/>
    <lineage>
        <taxon>Bacteria</taxon>
        <taxon>Pseudomonadati</taxon>
        <taxon>Bacteroidota</taxon>
        <taxon>Bacteroidia</taxon>
        <taxon>Marinilabiliales</taxon>
        <taxon>Marinilabiliaceae</taxon>
        <taxon>Saccharicrinis</taxon>
    </lineage>
</organism>
<evidence type="ECO:0000256" key="4">
    <source>
        <dbReference type="SAM" id="Phobius"/>
    </source>
</evidence>
<name>W7YKS5_9BACT</name>
<dbReference type="OrthoDB" id="9814363at2"/>
<dbReference type="AlphaFoldDB" id="W7YKS5"/>
<dbReference type="InterPro" id="IPR003660">
    <property type="entry name" value="HAMP_dom"/>
</dbReference>
<dbReference type="PANTHER" id="PTHR43531:SF11">
    <property type="entry name" value="METHYL-ACCEPTING CHEMOTAXIS PROTEIN 3"/>
    <property type="match status" value="1"/>
</dbReference>